<organism evidence="1 2">
    <name type="scientific">Bradyrhizobium erythrophlei</name>
    <dbReference type="NCBI Taxonomy" id="1437360"/>
    <lineage>
        <taxon>Bacteria</taxon>
        <taxon>Pseudomonadati</taxon>
        <taxon>Pseudomonadota</taxon>
        <taxon>Alphaproteobacteria</taxon>
        <taxon>Hyphomicrobiales</taxon>
        <taxon>Nitrobacteraceae</taxon>
        <taxon>Bradyrhizobium</taxon>
    </lineage>
</organism>
<evidence type="ECO:0000313" key="2">
    <source>
        <dbReference type="Proteomes" id="UP000189796"/>
    </source>
</evidence>
<dbReference type="Proteomes" id="UP000189796">
    <property type="component" value="Chromosome I"/>
</dbReference>
<gene>
    <name evidence="1" type="ORF">SAMN05443248_5903</name>
</gene>
<dbReference type="AlphaFoldDB" id="A0A1M5VE01"/>
<evidence type="ECO:0000313" key="1">
    <source>
        <dbReference type="EMBL" id="SHH73153.1"/>
    </source>
</evidence>
<proteinExistence type="predicted"/>
<reference evidence="1 2" key="1">
    <citation type="submission" date="2016-11" db="EMBL/GenBank/DDBJ databases">
        <authorList>
            <person name="Jaros S."/>
            <person name="Januszkiewicz K."/>
            <person name="Wedrychowicz H."/>
        </authorList>
    </citation>
    <scope>NUCLEOTIDE SEQUENCE [LARGE SCALE GENOMIC DNA]</scope>
    <source>
        <strain evidence="1 2">GAS138</strain>
    </source>
</reference>
<name>A0A1M5VE01_9BRAD</name>
<dbReference type="EMBL" id="LT670817">
    <property type="protein sequence ID" value="SHH73153.1"/>
    <property type="molecule type" value="Genomic_DNA"/>
</dbReference>
<accession>A0A1M5VE01</accession>
<protein>
    <submittedName>
        <fullName evidence="1">Uncharacterized protein</fullName>
    </submittedName>
</protein>
<sequence>MSLQIIEPERAGFDSQTFECPKCYDLKTFVASISCETDVTIAPA</sequence>